<feature type="compositionally biased region" description="Polar residues" evidence="1">
    <location>
        <begin position="195"/>
        <end position="204"/>
    </location>
</feature>
<dbReference type="Proteomes" id="UP000663833">
    <property type="component" value="Unassembled WGS sequence"/>
</dbReference>
<sequence length="654" mass="72650">MVQVPNNQHAYVFTPGPDKLQSASAVVNGVETMFLLSNICTPPTPTSSMNTSKVLTTTTRTTTTQPKSSAKNSAERASGEQASPGKASGEQASRGKASGKQASRGKASGPIAMPFSSITETVPTVEPVVTATNTATVTQIIDTYVPVEPTPTTVNSTITEIPSTETATSPLKKHTLLARSTQKRTSKLPADDNQVHPQSSVSKKSNGDEKNQRSQPATDSAGELDFQSSGSKKSNGDENQRSQSATDSACEFDFQSSSSEKSNGDENQRSQSATDSAGEFDFQSSGSEKSNGDENQRSQSATDSASEFDPEEILFADVSNYESNIEHNINIESEFDESDEYDNTDKTDIDSQELFGVLTQLLTRSTHDKVLPVAREAETGCPPGEMFVEYIYEHDIYNQVFNSALQYRSSPVLLSLQSDINDWIVEEIYKHNLAADVNDPVRILRIVDISKEYNNNPAVRYYVSLVIRKTQIPIIRRVFALIFDKLQRQYFSTPNSECPSNDQKPTEYRLEYEAVGHQVEESIDELNEYLILLCKTSAKLAQFLMKTSQMQHDDSIVSEIDRMIDEENVISQGETPRDLNKKLMEKLKQLKTNYQKQKNQTERNQSISDLAEIYNLLNLLKGIPMVNIQLDAIKNYQQTLLESNQRHISTTKIK</sequence>
<comment type="caution">
    <text evidence="2">The sequence shown here is derived from an EMBL/GenBank/DDBJ whole genome shotgun (WGS) entry which is preliminary data.</text>
</comment>
<name>A0A818DY33_9BILA</name>
<evidence type="ECO:0000256" key="1">
    <source>
        <dbReference type="SAM" id="MobiDB-lite"/>
    </source>
</evidence>
<protein>
    <submittedName>
        <fullName evidence="2">Uncharacterized protein</fullName>
    </submittedName>
</protein>
<feature type="region of interest" description="Disordered" evidence="1">
    <location>
        <begin position="41"/>
        <end position="114"/>
    </location>
</feature>
<dbReference type="AlphaFoldDB" id="A0A818DY33"/>
<evidence type="ECO:0000313" key="2">
    <source>
        <dbReference type="EMBL" id="CAF3453939.1"/>
    </source>
</evidence>
<feature type="compositionally biased region" description="Basic residues" evidence="1">
    <location>
        <begin position="171"/>
        <end position="186"/>
    </location>
</feature>
<gene>
    <name evidence="2" type="ORF">LUA448_LOCUS22124</name>
</gene>
<accession>A0A818DY33</accession>
<dbReference type="EMBL" id="CAJNYD010002910">
    <property type="protein sequence ID" value="CAF3453939.1"/>
    <property type="molecule type" value="Genomic_DNA"/>
</dbReference>
<reference evidence="2" key="1">
    <citation type="submission" date="2021-02" db="EMBL/GenBank/DDBJ databases">
        <authorList>
            <person name="Nowell W R."/>
        </authorList>
    </citation>
    <scope>NUCLEOTIDE SEQUENCE</scope>
</reference>
<proteinExistence type="predicted"/>
<organism evidence="2 3">
    <name type="scientific">Rotaria socialis</name>
    <dbReference type="NCBI Taxonomy" id="392032"/>
    <lineage>
        <taxon>Eukaryota</taxon>
        <taxon>Metazoa</taxon>
        <taxon>Spiralia</taxon>
        <taxon>Gnathifera</taxon>
        <taxon>Rotifera</taxon>
        <taxon>Eurotatoria</taxon>
        <taxon>Bdelloidea</taxon>
        <taxon>Philodinida</taxon>
        <taxon>Philodinidae</taxon>
        <taxon>Rotaria</taxon>
    </lineage>
</organism>
<feature type="region of interest" description="Disordered" evidence="1">
    <location>
        <begin position="154"/>
        <end position="309"/>
    </location>
</feature>
<feature type="compositionally biased region" description="Polar residues" evidence="1">
    <location>
        <begin position="155"/>
        <end position="169"/>
    </location>
</feature>
<evidence type="ECO:0000313" key="3">
    <source>
        <dbReference type="Proteomes" id="UP000663833"/>
    </source>
</evidence>